<evidence type="ECO:0000256" key="1">
    <source>
        <dbReference type="ARBA" id="ARBA00022603"/>
    </source>
</evidence>
<evidence type="ECO:0000313" key="7">
    <source>
        <dbReference type="EMBL" id="KAL1511813.1"/>
    </source>
</evidence>
<feature type="binding site" evidence="5">
    <location>
        <position position="271"/>
    </location>
    <ligand>
        <name>S-adenosyl-L-methionine</name>
        <dbReference type="ChEBI" id="CHEBI:59789"/>
    </ligand>
</feature>
<dbReference type="PRINTS" id="PR02008">
    <property type="entry name" value="RCMTFAMILY"/>
</dbReference>
<dbReference type="Pfam" id="PF01189">
    <property type="entry name" value="Methyltr_RsmB-F"/>
    <property type="match status" value="1"/>
</dbReference>
<dbReference type="Proteomes" id="UP001515480">
    <property type="component" value="Unassembled WGS sequence"/>
</dbReference>
<dbReference type="InterPro" id="IPR029063">
    <property type="entry name" value="SAM-dependent_MTases_sf"/>
</dbReference>
<keyword evidence="4 5" id="KW-0694">RNA-binding</keyword>
<evidence type="ECO:0000256" key="4">
    <source>
        <dbReference type="ARBA" id="ARBA00022884"/>
    </source>
</evidence>
<dbReference type="Gene3D" id="3.40.50.150">
    <property type="entry name" value="Vaccinia Virus protein VP39"/>
    <property type="match status" value="1"/>
</dbReference>
<name>A0AB34J2D5_PRYPA</name>
<gene>
    <name evidence="7" type="ORF">AB1Y20_005099</name>
</gene>
<dbReference type="GO" id="GO:0008173">
    <property type="term" value="F:RNA methyltransferase activity"/>
    <property type="evidence" value="ECO:0007669"/>
    <property type="project" value="InterPro"/>
</dbReference>
<keyword evidence="8" id="KW-1185">Reference proteome</keyword>
<organism evidence="7 8">
    <name type="scientific">Prymnesium parvum</name>
    <name type="common">Toxic golden alga</name>
    <dbReference type="NCBI Taxonomy" id="97485"/>
    <lineage>
        <taxon>Eukaryota</taxon>
        <taxon>Haptista</taxon>
        <taxon>Haptophyta</taxon>
        <taxon>Prymnesiophyceae</taxon>
        <taxon>Prymnesiales</taxon>
        <taxon>Prymnesiaceae</taxon>
        <taxon>Prymnesium</taxon>
    </lineage>
</organism>
<feature type="active site" description="Nucleophile" evidence="5">
    <location>
        <position position="368"/>
    </location>
</feature>
<dbReference type="InterPro" id="IPR023267">
    <property type="entry name" value="RCMT"/>
</dbReference>
<feature type="binding site" evidence="5">
    <location>
        <position position="296"/>
    </location>
    <ligand>
        <name>S-adenosyl-L-methionine</name>
        <dbReference type="ChEBI" id="CHEBI:59789"/>
    </ligand>
</feature>
<proteinExistence type="inferred from homology"/>
<evidence type="ECO:0000256" key="5">
    <source>
        <dbReference type="PROSITE-ProRule" id="PRU01023"/>
    </source>
</evidence>
<dbReference type="GO" id="GO:0003723">
    <property type="term" value="F:RNA binding"/>
    <property type="evidence" value="ECO:0007669"/>
    <property type="project" value="UniProtKB-UniRule"/>
</dbReference>
<protein>
    <recommendedName>
        <fullName evidence="6">SAM-dependent MTase RsmB/NOP-type domain-containing protein</fullName>
    </recommendedName>
</protein>
<keyword evidence="3 5" id="KW-0949">S-adenosyl-L-methionine</keyword>
<dbReference type="PANTHER" id="PTHR22807">
    <property type="entry name" value="NOP2 YEAST -RELATED NOL1/NOP2/FMU SUN DOMAIN-CONTAINING"/>
    <property type="match status" value="1"/>
</dbReference>
<dbReference type="PROSITE" id="PS51686">
    <property type="entry name" value="SAM_MT_RSMB_NOP"/>
    <property type="match status" value="1"/>
</dbReference>
<feature type="binding site" evidence="5">
    <location>
        <position position="315"/>
    </location>
    <ligand>
        <name>S-adenosyl-L-methionine</name>
        <dbReference type="ChEBI" id="CHEBI:59789"/>
    </ligand>
</feature>
<evidence type="ECO:0000256" key="3">
    <source>
        <dbReference type="ARBA" id="ARBA00022691"/>
    </source>
</evidence>
<comment type="similarity">
    <text evidence="5">Belongs to the class I-like SAM-binding methyltransferase superfamily. RsmB/NOP family.</text>
</comment>
<evidence type="ECO:0000313" key="8">
    <source>
        <dbReference type="Proteomes" id="UP001515480"/>
    </source>
</evidence>
<reference evidence="7 8" key="1">
    <citation type="journal article" date="2024" name="Science">
        <title>Giant polyketide synthase enzymes in the biosynthesis of giant marine polyether toxins.</title>
        <authorList>
            <person name="Fallon T.R."/>
            <person name="Shende V.V."/>
            <person name="Wierzbicki I.H."/>
            <person name="Pendleton A.L."/>
            <person name="Watervoot N.F."/>
            <person name="Auber R.P."/>
            <person name="Gonzalez D.J."/>
            <person name="Wisecaver J.H."/>
            <person name="Moore B.S."/>
        </authorList>
    </citation>
    <scope>NUCLEOTIDE SEQUENCE [LARGE SCALE GENOMIC DNA]</scope>
    <source>
        <strain evidence="7 8">12B1</strain>
    </source>
</reference>
<dbReference type="CDD" id="cd02440">
    <property type="entry name" value="AdoMet_MTases"/>
    <property type="match status" value="1"/>
</dbReference>
<dbReference type="GO" id="GO:0001510">
    <property type="term" value="P:RNA methylation"/>
    <property type="evidence" value="ECO:0007669"/>
    <property type="project" value="InterPro"/>
</dbReference>
<keyword evidence="2 5" id="KW-0808">Transferase</keyword>
<evidence type="ECO:0000256" key="2">
    <source>
        <dbReference type="ARBA" id="ARBA00022679"/>
    </source>
</evidence>
<dbReference type="SUPFAM" id="SSF53335">
    <property type="entry name" value="S-adenosyl-L-methionine-dependent methyltransferases"/>
    <property type="match status" value="1"/>
</dbReference>
<dbReference type="Gene3D" id="3.30.70.1170">
    <property type="entry name" value="Sun protein, domain 3"/>
    <property type="match status" value="1"/>
</dbReference>
<dbReference type="InterPro" id="IPR049560">
    <property type="entry name" value="MeTrfase_RsmB-F_NOP2_cat"/>
</dbReference>
<dbReference type="AlphaFoldDB" id="A0AB34J2D5"/>
<accession>A0AB34J2D5</accession>
<comment type="caution">
    <text evidence="7">The sequence shown here is derived from an EMBL/GenBank/DDBJ whole genome shotgun (WGS) entry which is preliminary data.</text>
</comment>
<dbReference type="InterPro" id="IPR001678">
    <property type="entry name" value="MeTrfase_RsmB-F_NOP2_dom"/>
</dbReference>
<feature type="binding site" evidence="5">
    <location>
        <begin position="248"/>
        <end position="254"/>
    </location>
    <ligand>
        <name>S-adenosyl-L-methionine</name>
        <dbReference type="ChEBI" id="CHEBI:59789"/>
    </ligand>
</feature>
<keyword evidence="1 5" id="KW-0489">Methyltransferase</keyword>
<evidence type="ECO:0000259" key="6">
    <source>
        <dbReference type="PROSITE" id="PS51686"/>
    </source>
</evidence>
<dbReference type="EMBL" id="JBGBPQ010000013">
    <property type="protein sequence ID" value="KAL1511813.1"/>
    <property type="molecule type" value="Genomic_DNA"/>
</dbReference>
<sequence>MRAIQADVARSLRTVRVLRAVVERHSSLERAWASECARLPRAAQSDLRDLCSGSLRHLETYRYALSRLAAPLADDTPLQLLAAATAYELQHHARKPRSLPRRLAACCDALGRPAAAEEIAAAAAALARGGFVDHTAASALSLPAWLHAALAKASPLEAYGELCLRRPDFLGLHVGGGGAEAYARRLEEEGMEARASELAEGGVVVLSRPRDVAALPGVAEGRVHVQDLVQQWGVALLAPRGGRMLDACAAPGGKTRAWLSRRAEGEVLALERSERKARRMEALFREEPRVAVRCGDATAPAAWWDGKPFDAIIADVPCSATGIMRSRPEVKVHQTPETVEALQQTQLAILRALWPLLRRGGQLLYMTCSLLSTENEEVVRKFLKDKAISATIHLPPTPPSMLGSPLFQTHRHGVTIYPSTTHQGGFAALLEKNR</sequence>
<dbReference type="PANTHER" id="PTHR22807:SF61">
    <property type="entry name" value="NOL1_NOP2_SUN FAMILY PROTEIN _ ANTITERMINATION NUSB DOMAIN-CONTAINING PROTEIN"/>
    <property type="match status" value="1"/>
</dbReference>
<feature type="domain" description="SAM-dependent MTase RsmB/NOP-type" evidence="6">
    <location>
        <begin position="158"/>
        <end position="433"/>
    </location>
</feature>